<evidence type="ECO:0000313" key="1">
    <source>
        <dbReference type="EMBL" id="AKV04628.1"/>
    </source>
</evidence>
<reference evidence="1 2" key="1">
    <citation type="submission" date="2015-08" db="EMBL/GenBank/DDBJ databases">
        <authorList>
            <person name="Babu N.S."/>
            <person name="Beckwith C.J."/>
            <person name="Beseler K.G."/>
            <person name="Brison A."/>
            <person name="Carone J.V."/>
            <person name="Caskin T.P."/>
            <person name="Diamond M."/>
            <person name="Durham M.E."/>
            <person name="Foxe J.M."/>
            <person name="Go M."/>
            <person name="Henderson B.A."/>
            <person name="Jones I.B."/>
            <person name="McGettigan J.A."/>
            <person name="Micheletti S.J."/>
            <person name="Nasrallah M.E."/>
            <person name="Ortiz D."/>
            <person name="Piller C.R."/>
            <person name="Privatt S.R."/>
            <person name="Schneider S.L."/>
            <person name="Sharp S."/>
            <person name="Smith T.C."/>
            <person name="Stanton J.D."/>
            <person name="Ullery H.E."/>
            <person name="Wilson R.J."/>
            <person name="Serrano M.G."/>
            <person name="Buck G."/>
            <person name="Lee V."/>
            <person name="Wang Y."/>
            <person name="Carvalho R."/>
            <person name="Voegtly L."/>
            <person name="Shi R."/>
            <person name="Duckworth R."/>
            <person name="Johnson A."/>
            <person name="Loviza R."/>
            <person name="Walstead R."/>
            <person name="Shah Z."/>
            <person name="Kiflezghi M."/>
            <person name="Wade K."/>
            <person name="Ball S.L."/>
            <person name="Bradley K.W."/>
            <person name="Asai D.J."/>
            <person name="Bowman C.A."/>
            <person name="Russell D.A."/>
            <person name="Pope W.H."/>
            <person name="Jacobs-Sera D."/>
            <person name="Hendrix R.W."/>
            <person name="Hatfull G.F."/>
        </authorList>
    </citation>
    <scope>NUCLEOTIDE SEQUENCE [LARGE SCALE GENOMIC DNA]</scope>
    <source>
        <strain evidence="1 2">DSM 27648</strain>
    </source>
</reference>
<dbReference type="Proteomes" id="UP000064967">
    <property type="component" value="Chromosome"/>
</dbReference>
<dbReference type="KEGG" id="llu:AKJ09_11291"/>
<dbReference type="Gene3D" id="3.20.20.410">
    <property type="entry name" value="Protein of unknown function UPF0759"/>
    <property type="match status" value="1"/>
</dbReference>
<accession>A0A0K1QFX7</accession>
<dbReference type="Pfam" id="PF01904">
    <property type="entry name" value="DUF72"/>
    <property type="match status" value="1"/>
</dbReference>
<dbReference type="PANTHER" id="PTHR30348">
    <property type="entry name" value="UNCHARACTERIZED PROTEIN YECE"/>
    <property type="match status" value="1"/>
</dbReference>
<dbReference type="SUPFAM" id="SSF117396">
    <property type="entry name" value="TM1631-like"/>
    <property type="match status" value="1"/>
</dbReference>
<dbReference type="PANTHER" id="PTHR30348:SF4">
    <property type="entry name" value="DUF72 DOMAIN-CONTAINING PROTEIN"/>
    <property type="match status" value="1"/>
</dbReference>
<gene>
    <name evidence="1" type="ORF">AKJ09_11291</name>
</gene>
<proteinExistence type="predicted"/>
<dbReference type="OrthoDB" id="9780310at2"/>
<dbReference type="STRING" id="1391654.AKJ09_11291"/>
<evidence type="ECO:0000313" key="2">
    <source>
        <dbReference type="Proteomes" id="UP000064967"/>
    </source>
</evidence>
<dbReference type="AlphaFoldDB" id="A0A0K1QFX7"/>
<dbReference type="EMBL" id="CP012333">
    <property type="protein sequence ID" value="AKV04628.1"/>
    <property type="molecule type" value="Genomic_DNA"/>
</dbReference>
<name>A0A0K1QFX7_9BACT</name>
<sequence length="242" mass="27929">MRRMPMRMRVGTSGFAYKEWRPSFYPEELPDAKMLDYYAKRFDTVEINNTFYRMPKASMLQNWTKQVGSDFSFVLKAVTYLVSMKDAEKRASATQAFFETAKAMGKSLGPVLVQLPHTLEKDLDRLRALFELVPNDVRIALDVGRASWLAEDTYALLRERGASLCIVDDPNKKVPIVPTARWGYVRLRGVEYKRGELDAWVTRILEQPWEEVFVFFKHEDAATGPKLGAQFKKLFAARASRR</sequence>
<dbReference type="InterPro" id="IPR036520">
    <property type="entry name" value="UPF0759_sf"/>
</dbReference>
<dbReference type="InterPro" id="IPR002763">
    <property type="entry name" value="DUF72"/>
</dbReference>
<organism evidence="1 2">
    <name type="scientific">Labilithrix luteola</name>
    <dbReference type="NCBI Taxonomy" id="1391654"/>
    <lineage>
        <taxon>Bacteria</taxon>
        <taxon>Pseudomonadati</taxon>
        <taxon>Myxococcota</taxon>
        <taxon>Polyangia</taxon>
        <taxon>Polyangiales</taxon>
        <taxon>Labilitrichaceae</taxon>
        <taxon>Labilithrix</taxon>
    </lineage>
</organism>
<keyword evidence="2" id="KW-1185">Reference proteome</keyword>
<protein>
    <recommendedName>
        <fullName evidence="3">DUF72 domain-containing protein</fullName>
    </recommendedName>
</protein>
<evidence type="ECO:0008006" key="3">
    <source>
        <dbReference type="Google" id="ProtNLM"/>
    </source>
</evidence>